<dbReference type="InterPro" id="IPR014748">
    <property type="entry name" value="Enoyl-CoA_hydra_C"/>
</dbReference>
<organism evidence="2 3">
    <name type="scientific">Hartmannibacter diazotrophicus</name>
    <dbReference type="NCBI Taxonomy" id="1482074"/>
    <lineage>
        <taxon>Bacteria</taxon>
        <taxon>Pseudomonadati</taxon>
        <taxon>Pseudomonadota</taxon>
        <taxon>Alphaproteobacteria</taxon>
        <taxon>Hyphomicrobiales</taxon>
        <taxon>Pleomorphomonadaceae</taxon>
        <taxon>Hartmannibacter</taxon>
    </lineage>
</organism>
<dbReference type="NCBIfam" id="NF004781">
    <property type="entry name" value="PRK06127.1"/>
    <property type="match status" value="1"/>
</dbReference>
<keyword evidence="3" id="KW-1185">Reference proteome</keyword>
<dbReference type="PANTHER" id="PTHR42964">
    <property type="entry name" value="ENOYL-COA HYDRATASE"/>
    <property type="match status" value="1"/>
</dbReference>
<evidence type="ECO:0000313" key="3">
    <source>
        <dbReference type="Proteomes" id="UP000223606"/>
    </source>
</evidence>
<dbReference type="Gene3D" id="3.90.226.10">
    <property type="entry name" value="2-enoyl-CoA Hydratase, Chain A, domain 1"/>
    <property type="match status" value="1"/>
</dbReference>
<dbReference type="CDD" id="cd06558">
    <property type="entry name" value="crotonase-like"/>
    <property type="match status" value="1"/>
</dbReference>
<protein>
    <submittedName>
        <fullName evidence="2">Putative enoyl-CoA hydratase echA8</fullName>
        <ecNumber evidence="2">4.2.1.17</ecNumber>
    </submittedName>
</protein>
<dbReference type="GO" id="GO:0004300">
    <property type="term" value="F:enoyl-CoA hydratase activity"/>
    <property type="evidence" value="ECO:0007669"/>
    <property type="project" value="UniProtKB-EC"/>
</dbReference>
<dbReference type="RefSeq" id="WP_099556084.1">
    <property type="nucleotide sequence ID" value="NZ_LT960614.1"/>
</dbReference>
<dbReference type="EMBL" id="LT960614">
    <property type="protein sequence ID" value="SON55593.1"/>
    <property type="molecule type" value="Genomic_DNA"/>
</dbReference>
<evidence type="ECO:0000313" key="2">
    <source>
        <dbReference type="EMBL" id="SON55593.1"/>
    </source>
</evidence>
<dbReference type="EC" id="4.2.1.17" evidence="2"/>
<dbReference type="SUPFAM" id="SSF52096">
    <property type="entry name" value="ClpP/crotonase"/>
    <property type="match status" value="1"/>
</dbReference>
<dbReference type="GO" id="GO:0008300">
    <property type="term" value="P:isoprenoid catabolic process"/>
    <property type="evidence" value="ECO:0007669"/>
    <property type="project" value="TreeGrafter"/>
</dbReference>
<sequence>MAEQGEIRTFIEGNVGWLVVDNTRRHNAVSFAMWQALPAAVAALDADPAVRVIVLRGAGEETFISGADISEFATVRRDAETSRAYEAANEDSFAALRSASKPTIAMIRGFCMGGGMGLAAACDIRIGAEGATFAIPAAKLGLAYPPDAIADFVRLLGPSSTKDLIFTARKFDAAEAKSLGFLDRLVARDALACYVADYVAGLADLAPLTQMAAKSAIATLETPPGSPERKAALAAADRCFNSADYAEGRAAFAEKRKPAFSGR</sequence>
<dbReference type="InterPro" id="IPR029045">
    <property type="entry name" value="ClpP/crotonase-like_dom_sf"/>
</dbReference>
<dbReference type="OrthoDB" id="9810797at2"/>
<dbReference type="InterPro" id="IPR001753">
    <property type="entry name" value="Enoyl-CoA_hydra/iso"/>
</dbReference>
<name>A0A2C9D5S3_9HYPH</name>
<evidence type="ECO:0000256" key="1">
    <source>
        <dbReference type="ARBA" id="ARBA00005254"/>
    </source>
</evidence>
<keyword evidence="2" id="KW-0456">Lyase</keyword>
<dbReference type="InterPro" id="IPR051683">
    <property type="entry name" value="Enoyl-CoA_Hydratase/Isomerase"/>
</dbReference>
<dbReference type="KEGG" id="hdi:HDIA_2052"/>
<dbReference type="Proteomes" id="UP000223606">
    <property type="component" value="Chromosome 1"/>
</dbReference>
<gene>
    <name evidence="2" type="primary">echA8_1</name>
    <name evidence="2" type="ORF">HDIA_2052</name>
</gene>
<dbReference type="Gene3D" id="1.10.12.10">
    <property type="entry name" value="Lyase 2-enoyl-coa Hydratase, Chain A, domain 2"/>
    <property type="match status" value="1"/>
</dbReference>
<reference evidence="3" key="1">
    <citation type="submission" date="2017-09" db="EMBL/GenBank/DDBJ databases">
        <title>Genome sequence of Nannocystis excedens DSM 71.</title>
        <authorList>
            <person name="Blom J."/>
        </authorList>
    </citation>
    <scope>NUCLEOTIDE SEQUENCE [LARGE SCALE GENOMIC DNA]</scope>
    <source>
        <strain evidence="3">type strain: E19</strain>
    </source>
</reference>
<proteinExistence type="inferred from homology"/>
<dbReference type="AlphaFoldDB" id="A0A2C9D5S3"/>
<dbReference type="PANTHER" id="PTHR42964:SF1">
    <property type="entry name" value="POLYKETIDE BIOSYNTHESIS ENOYL-COA HYDRATASE PKSH-RELATED"/>
    <property type="match status" value="1"/>
</dbReference>
<accession>A0A2C9D5S3</accession>
<dbReference type="Pfam" id="PF00378">
    <property type="entry name" value="ECH_1"/>
    <property type="match status" value="1"/>
</dbReference>
<comment type="similarity">
    <text evidence="1">Belongs to the enoyl-CoA hydratase/isomerase family.</text>
</comment>